<proteinExistence type="predicted"/>
<dbReference type="KEGG" id="lcf:108878421"/>
<gene>
    <name evidence="4" type="primary">ccdc157</name>
</gene>
<dbReference type="PANTHER" id="PTHR43696">
    <property type="entry name" value="COILED-COIL DOMAIN-CONTAINING PROTEIN 157"/>
    <property type="match status" value="1"/>
</dbReference>
<evidence type="ECO:0000256" key="1">
    <source>
        <dbReference type="SAM" id="Coils"/>
    </source>
</evidence>
<sequence>MKAYYFRIKTAKHYGTCSTFLWGLLRRFDVNKLHPLALIECQTDKIEASLSDMSQFLGRQDCIESLRKDLVDLQGAILDVFSRTGPVRFPSWKFPDKLSCDLDMVALLEQYDFVDGEDAFNQHSHIVLLELVIDRLLLLLQSFNSYVDQLRWSHRREQQKGCLSVGLVVRNYWSNLVQFASLKGTFKDTKKQTKPKTFDHDETETVSSLSPQMSSRSDSCRHCLSAWSSTSSFKFLPQNHVPSSPTHNTPCHAKADSCNVSCQTVESSLIPCDACHRTQSVLRKTGNALVELFQSEGLPSSLQPLLAAVEDTLELGHMTAGDVAQWANEQLRDMRRLAKHLQDVRGTVQPLKDRLAAAEMERERFRSQLEKVRKEFKQATEKHQATIVQLEFSLRKAQRSMKETEQRLQEEQEQLKRETLSLEESNSRLRKKVAGQQDILQALECEKNALQDKVKSLHINEEACCKLRRRIQQLESQISETQVLLDKENAKYHSACRQQESMQAKQKSLLERVDALDEECEQLQRELGEREERQVSLHNELQQMSEERDQLQSQLTQQQDLCLELQKEKQVLGTNISELRNSVAELKANVQSLKERERLLVAFPELSPLPQAQPQSTGNVLLDMEQQLEANSIRIKVLERENATLHSSLEKLRERAQHNAAREASPQQTWSPSLPTTPVAKQQNHLTLMQSSPLQSSSAAQLGHSNRGKEAGGGESGLKSAGSEDRVYTNAASPLSPQIHLQTLHFNNPHSTAAKGRTKTRSAPLLSHSRGLNQRRK</sequence>
<dbReference type="InterPro" id="IPR029681">
    <property type="entry name" value="CCDC157"/>
</dbReference>
<feature type="compositionally biased region" description="Basic and acidic residues" evidence="2">
    <location>
        <begin position="191"/>
        <end position="200"/>
    </location>
</feature>
<organism evidence="3 4">
    <name type="scientific">Lates calcarifer</name>
    <name type="common">Barramundi</name>
    <name type="synonym">Holocentrus calcarifer</name>
    <dbReference type="NCBI Taxonomy" id="8187"/>
    <lineage>
        <taxon>Eukaryota</taxon>
        <taxon>Metazoa</taxon>
        <taxon>Chordata</taxon>
        <taxon>Craniata</taxon>
        <taxon>Vertebrata</taxon>
        <taxon>Euteleostomi</taxon>
        <taxon>Actinopterygii</taxon>
        <taxon>Neopterygii</taxon>
        <taxon>Teleostei</taxon>
        <taxon>Neoteleostei</taxon>
        <taxon>Acanthomorphata</taxon>
        <taxon>Carangaria</taxon>
        <taxon>Carangaria incertae sedis</taxon>
        <taxon>Centropomidae</taxon>
        <taxon>Lates</taxon>
    </lineage>
</organism>
<evidence type="ECO:0000256" key="2">
    <source>
        <dbReference type="SAM" id="MobiDB-lite"/>
    </source>
</evidence>
<keyword evidence="1" id="KW-0175">Coiled coil</keyword>
<dbReference type="PANTHER" id="PTHR43696:SF9">
    <property type="entry name" value="COILED-COIL DOMAIN-CONTAINING PROTEIN 157"/>
    <property type="match status" value="1"/>
</dbReference>
<feature type="coiled-coil region" evidence="1">
    <location>
        <begin position="355"/>
        <end position="596"/>
    </location>
</feature>
<dbReference type="RefSeq" id="XP_018524613.1">
    <property type="nucleotide sequence ID" value="XM_018669097.2"/>
</dbReference>
<feature type="region of interest" description="Disordered" evidence="2">
    <location>
        <begin position="191"/>
        <end position="213"/>
    </location>
</feature>
<feature type="compositionally biased region" description="Low complexity" evidence="2">
    <location>
        <begin position="690"/>
        <end position="702"/>
    </location>
</feature>
<dbReference type="CTD" id="550631"/>
<dbReference type="GeneID" id="108878421"/>
<feature type="compositionally biased region" description="Polar residues" evidence="2">
    <location>
        <begin position="730"/>
        <end position="751"/>
    </location>
</feature>
<dbReference type="Gene3D" id="1.10.287.1490">
    <property type="match status" value="1"/>
</dbReference>
<name>A0AAJ7PH85_LATCA</name>
<accession>A0AAJ7PH85</accession>
<feature type="region of interest" description="Disordered" evidence="2">
    <location>
        <begin position="654"/>
        <end position="678"/>
    </location>
</feature>
<feature type="compositionally biased region" description="Polar residues" evidence="2">
    <location>
        <begin position="665"/>
        <end position="678"/>
    </location>
</feature>
<feature type="region of interest" description="Disordered" evidence="2">
    <location>
        <begin position="690"/>
        <end position="777"/>
    </location>
</feature>
<reference evidence="4" key="1">
    <citation type="submission" date="2025-08" db="UniProtKB">
        <authorList>
            <consortium name="RefSeq"/>
        </authorList>
    </citation>
    <scope>IDENTIFICATION</scope>
    <source>
        <tissue evidence="4">Brain</tissue>
    </source>
</reference>
<evidence type="ECO:0000313" key="4">
    <source>
        <dbReference type="RefSeq" id="XP_018524613.1"/>
    </source>
</evidence>
<dbReference type="AlphaFoldDB" id="A0AAJ7PH85"/>
<evidence type="ECO:0000313" key="3">
    <source>
        <dbReference type="Proteomes" id="UP000694890"/>
    </source>
</evidence>
<protein>
    <submittedName>
        <fullName evidence="4">Coiled-coil domain-containing protein 157</fullName>
    </submittedName>
</protein>
<dbReference type="Proteomes" id="UP000694890">
    <property type="component" value="Linkage group LG13"/>
</dbReference>